<sequence length="667" mass="75664">MLFPFLGNTSTYTVDSTKMTASVPTVHGEGEFHYEIIGQDVLPESDTLIEIYAARSAEMLNIQLFAVFAPQINTISQKILIGQLQFHVNPKEFVLGESREKDEFTSTLRQGTGKVNGHYRLKVGDSVIRIPQNISNKFQSIGAVMVDKNDVNISLLERNGRAYIDAGGFTMLPNESCYKDQQAEFTHTALVPSQSEITIATRNGSSCVMSRVLEFSDNNTEYGELHFFAQGGSKDLDETYKYGVTDVGTKPWLQKMIQELGKPDYLAGCVRERDFGSCRIASGINLGSQHHYVIPIDTNISKMQSPVVYFEVRPSTYQEVAATLKEIYIDTYKQSEKQSIQIPSVEFTQNIDLTNTKALTFEFPIDQSKNSYYSAFGKDILTHENMSTSEYRTVRIMDDSRIVSFIDNSANIFYSNLPFSSDRMYIWKLDYNLGSGEYPFFGLEDDFRLAMYDQISMWQGYPDIEGFKTFQSPEFFVKKDDVADSLHRLQSQQGYTVISPNTGLNDMKDKYFKIAQSTENEGLLILDEMNIVNVPNYWGNLALVPTQGAVSTYLMPNAVTYKRLLPSLMRVELKSERPGPMLFKFNEGYDTQWGVYESISGLIFGRAKSPSVRCDTYANCFEINMQKGSKTLYVFFWPERLAIAGWVATIAGAIVVMFLWRRKQLHA</sequence>
<accession>A0A0G0H0T6</accession>
<gene>
    <name evidence="2" type="ORF">US54_C0053G0009</name>
</gene>
<evidence type="ECO:0000313" key="2">
    <source>
        <dbReference type="EMBL" id="KKQ36843.1"/>
    </source>
</evidence>
<dbReference type="Proteomes" id="UP000034471">
    <property type="component" value="Unassembled WGS sequence"/>
</dbReference>
<dbReference type="AlphaFoldDB" id="A0A0G0H0T6"/>
<dbReference type="STRING" id="1618481.US54_C0053G0009"/>
<feature type="transmembrane region" description="Helical" evidence="1">
    <location>
        <begin position="641"/>
        <end position="660"/>
    </location>
</feature>
<evidence type="ECO:0000256" key="1">
    <source>
        <dbReference type="SAM" id="Phobius"/>
    </source>
</evidence>
<keyword evidence="1" id="KW-0812">Transmembrane</keyword>
<protein>
    <submittedName>
        <fullName evidence="2">Uncharacterized protein</fullName>
    </submittedName>
</protein>
<organism evidence="2 3">
    <name type="scientific">Candidatus Roizmanbacteria bacterium GW2011_GWA2_37_7</name>
    <dbReference type="NCBI Taxonomy" id="1618481"/>
    <lineage>
        <taxon>Bacteria</taxon>
        <taxon>Candidatus Roizmaniibacteriota</taxon>
    </lineage>
</organism>
<keyword evidence="1" id="KW-1133">Transmembrane helix</keyword>
<name>A0A0G0H0T6_9BACT</name>
<dbReference type="EMBL" id="LBTJ01000053">
    <property type="protein sequence ID" value="KKQ36843.1"/>
    <property type="molecule type" value="Genomic_DNA"/>
</dbReference>
<proteinExistence type="predicted"/>
<comment type="caution">
    <text evidence="2">The sequence shown here is derived from an EMBL/GenBank/DDBJ whole genome shotgun (WGS) entry which is preliminary data.</text>
</comment>
<keyword evidence="1" id="KW-0472">Membrane</keyword>
<reference evidence="2 3" key="1">
    <citation type="journal article" date="2015" name="Nature">
        <title>rRNA introns, odd ribosomes, and small enigmatic genomes across a large radiation of phyla.</title>
        <authorList>
            <person name="Brown C.T."/>
            <person name="Hug L.A."/>
            <person name="Thomas B.C."/>
            <person name="Sharon I."/>
            <person name="Castelle C.J."/>
            <person name="Singh A."/>
            <person name="Wilkins M.J."/>
            <person name="Williams K.H."/>
            <person name="Banfield J.F."/>
        </authorList>
    </citation>
    <scope>NUCLEOTIDE SEQUENCE [LARGE SCALE GENOMIC DNA]</scope>
</reference>
<evidence type="ECO:0000313" key="3">
    <source>
        <dbReference type="Proteomes" id="UP000034471"/>
    </source>
</evidence>